<protein>
    <submittedName>
        <fullName evidence="2">Uncharacterized protein</fullName>
    </submittedName>
</protein>
<accession>A0AAD9IR93</accession>
<evidence type="ECO:0000313" key="3">
    <source>
        <dbReference type="Proteomes" id="UP001209878"/>
    </source>
</evidence>
<dbReference type="Proteomes" id="UP001209878">
    <property type="component" value="Unassembled WGS sequence"/>
</dbReference>
<proteinExistence type="predicted"/>
<dbReference type="AlphaFoldDB" id="A0AAD9IR93"/>
<name>A0AAD9IR93_RIDPI</name>
<gene>
    <name evidence="2" type="ORF">NP493_6951g00001</name>
</gene>
<feature type="signal peptide" evidence="1">
    <location>
        <begin position="1"/>
        <end position="16"/>
    </location>
</feature>
<reference evidence="2" key="1">
    <citation type="journal article" date="2023" name="Mol. Biol. Evol.">
        <title>Third-Generation Sequencing Reveals the Adaptive Role of the Epigenome in Three Deep-Sea Polychaetes.</title>
        <authorList>
            <person name="Perez M."/>
            <person name="Aroh O."/>
            <person name="Sun Y."/>
            <person name="Lan Y."/>
            <person name="Juniper S.K."/>
            <person name="Young C.R."/>
            <person name="Angers B."/>
            <person name="Qian P.Y."/>
        </authorList>
    </citation>
    <scope>NUCLEOTIDE SEQUENCE</scope>
    <source>
        <strain evidence="2">R07B-5</strain>
    </source>
</reference>
<keyword evidence="3" id="KW-1185">Reference proteome</keyword>
<keyword evidence="1" id="KW-0732">Signal</keyword>
<feature type="chain" id="PRO_5041961446" evidence="1">
    <location>
        <begin position="17"/>
        <end position="134"/>
    </location>
</feature>
<organism evidence="2 3">
    <name type="scientific">Ridgeia piscesae</name>
    <name type="common">Tubeworm</name>
    <dbReference type="NCBI Taxonomy" id="27915"/>
    <lineage>
        <taxon>Eukaryota</taxon>
        <taxon>Metazoa</taxon>
        <taxon>Spiralia</taxon>
        <taxon>Lophotrochozoa</taxon>
        <taxon>Annelida</taxon>
        <taxon>Polychaeta</taxon>
        <taxon>Sedentaria</taxon>
        <taxon>Canalipalpata</taxon>
        <taxon>Sabellida</taxon>
        <taxon>Siboglinidae</taxon>
        <taxon>Ridgeia</taxon>
    </lineage>
</organism>
<comment type="caution">
    <text evidence="2">The sequence shown here is derived from an EMBL/GenBank/DDBJ whole genome shotgun (WGS) entry which is preliminary data.</text>
</comment>
<sequence length="134" mass="15787">MLYLMYMGVLVFVVVAQYRYDGSWNGYDYDCCRHRRPNFCYPSLVKPFPYYYRCVNRRVVYGRCGVNQTMSGSLQLHQRVYSYYSSYFSGRYYYQCNRGSMYYRSCGLNQSYYPGLGRCGATAAVAGAKLTKRR</sequence>
<evidence type="ECO:0000313" key="2">
    <source>
        <dbReference type="EMBL" id="KAK2138913.1"/>
    </source>
</evidence>
<evidence type="ECO:0000256" key="1">
    <source>
        <dbReference type="SAM" id="SignalP"/>
    </source>
</evidence>
<dbReference type="EMBL" id="JAODUO010006936">
    <property type="protein sequence ID" value="KAK2138913.1"/>
    <property type="molecule type" value="Genomic_DNA"/>
</dbReference>